<name>A0A0W0TDG7_9GAMM</name>
<dbReference type="Pfam" id="PF13714">
    <property type="entry name" value="PEP_mutase"/>
    <property type="match status" value="1"/>
</dbReference>
<comment type="pathway">
    <text evidence="11 12">Organic acid metabolism; propanoate degradation.</text>
</comment>
<dbReference type="HAMAP" id="MF_01939">
    <property type="entry name" value="PrpB"/>
    <property type="match status" value="1"/>
</dbReference>
<evidence type="ECO:0000256" key="9">
    <source>
        <dbReference type="ARBA" id="ARBA00057039"/>
    </source>
</evidence>
<protein>
    <recommendedName>
        <fullName evidence="10 11">2-methylisocitrate lyase</fullName>
        <shortName evidence="11">2-MIC</shortName>
        <shortName evidence="11">MICL</shortName>
        <ecNumber evidence="4 11">4.1.3.30</ecNumber>
    </recommendedName>
    <alternativeName>
        <fullName evidence="11">(2R,3S)-2-methylisocitrate lyase</fullName>
    </alternativeName>
</protein>
<dbReference type="InterPro" id="IPR012695">
    <property type="entry name" value="PrpB"/>
</dbReference>
<keyword evidence="14" id="KW-1185">Reference proteome</keyword>
<comment type="caution">
    <text evidence="13">The sequence shown here is derived from an EMBL/GenBank/DDBJ whole genome shotgun (WGS) entry which is preliminary data.</text>
</comment>
<evidence type="ECO:0000256" key="4">
    <source>
        <dbReference type="ARBA" id="ARBA00012260"/>
    </source>
</evidence>
<evidence type="ECO:0000256" key="10">
    <source>
        <dbReference type="ARBA" id="ARBA00073849"/>
    </source>
</evidence>
<dbReference type="GO" id="GO:0000287">
    <property type="term" value="F:magnesium ion binding"/>
    <property type="evidence" value="ECO:0007669"/>
    <property type="project" value="UniProtKB-UniRule"/>
</dbReference>
<reference evidence="13 14" key="1">
    <citation type="submission" date="2015-11" db="EMBL/GenBank/DDBJ databases">
        <title>Genomic analysis of 38 Legionella species identifies large and diverse effector repertoires.</title>
        <authorList>
            <person name="Burstein D."/>
            <person name="Amaro F."/>
            <person name="Zusman T."/>
            <person name="Lifshitz Z."/>
            <person name="Cohen O."/>
            <person name="Gilbert J.A."/>
            <person name="Pupko T."/>
            <person name="Shuman H.A."/>
            <person name="Segal G."/>
        </authorList>
    </citation>
    <scope>NUCLEOTIDE SEQUENCE [LARGE SCALE GENOMIC DNA]</scope>
    <source>
        <strain evidence="13 14">ATCC 700990</strain>
    </source>
</reference>
<dbReference type="Gene3D" id="3.20.20.60">
    <property type="entry name" value="Phosphoenolpyruvate-binding domains"/>
    <property type="match status" value="1"/>
</dbReference>
<feature type="binding site" evidence="11">
    <location>
        <position position="239"/>
    </location>
    <ligand>
        <name>substrate</name>
    </ligand>
</feature>
<dbReference type="EMBL" id="LNXY01000001">
    <property type="protein sequence ID" value="KTC93676.1"/>
    <property type="molecule type" value="Genomic_DNA"/>
</dbReference>
<evidence type="ECO:0000256" key="2">
    <source>
        <dbReference type="ARBA" id="ARBA00001946"/>
    </source>
</evidence>
<dbReference type="UniPathway" id="UPA00946"/>
<keyword evidence="6 11" id="KW-0460">Magnesium</keyword>
<dbReference type="EC" id="4.1.3.30" evidence="4 11"/>
<dbReference type="CDD" id="cd00377">
    <property type="entry name" value="ICL_PEPM"/>
    <property type="match status" value="1"/>
</dbReference>
<organism evidence="13 14">
    <name type="scientific">Legionella drozanskii LLAP-1</name>
    <dbReference type="NCBI Taxonomy" id="1212489"/>
    <lineage>
        <taxon>Bacteria</taxon>
        <taxon>Pseudomonadati</taxon>
        <taxon>Pseudomonadota</taxon>
        <taxon>Gammaproteobacteria</taxon>
        <taxon>Legionellales</taxon>
        <taxon>Legionellaceae</taxon>
        <taxon>Legionella</taxon>
    </lineage>
</organism>
<comment type="similarity">
    <text evidence="3 11 12">Belongs to the isocitrate lyase/PEP mutase superfamily. Methylisocitrate lyase family.</text>
</comment>
<dbReference type="InterPro" id="IPR039556">
    <property type="entry name" value="ICL/PEPM"/>
</dbReference>
<dbReference type="Proteomes" id="UP000054736">
    <property type="component" value="Unassembled WGS sequence"/>
</dbReference>
<evidence type="ECO:0000256" key="5">
    <source>
        <dbReference type="ARBA" id="ARBA00022723"/>
    </source>
</evidence>
<feature type="binding site" evidence="11">
    <location>
        <position position="156"/>
    </location>
    <ligand>
        <name>substrate</name>
    </ligand>
</feature>
<feature type="binding site" evidence="11">
    <location>
        <position position="268"/>
    </location>
    <ligand>
        <name>substrate</name>
    </ligand>
</feature>
<dbReference type="PATRIC" id="fig|1212489.4.peg.27"/>
<dbReference type="GO" id="GO:0046421">
    <property type="term" value="F:methylisocitrate lyase activity"/>
    <property type="evidence" value="ECO:0007669"/>
    <property type="project" value="UniProtKB-UniRule"/>
</dbReference>
<dbReference type="NCBIfam" id="NF008455">
    <property type="entry name" value="PRK11320.1"/>
    <property type="match status" value="1"/>
</dbReference>
<dbReference type="STRING" id="1212489.Ldro_0026"/>
<feature type="binding site" evidence="11">
    <location>
        <begin position="44"/>
        <end position="46"/>
    </location>
    <ligand>
        <name>substrate</name>
    </ligand>
</feature>
<feature type="binding site" evidence="11">
    <location>
        <begin position="121"/>
        <end position="122"/>
    </location>
    <ligand>
        <name>substrate</name>
    </ligand>
</feature>
<comment type="function">
    <text evidence="12">Catalyzes the thermodynamically favored C-C bond cleavage of (2R,3S)-2-methylisocitrate to yield pyruvate and succinate.</text>
</comment>
<keyword evidence="7 11" id="KW-0456">Lyase</keyword>
<evidence type="ECO:0000256" key="7">
    <source>
        <dbReference type="ARBA" id="ARBA00023239"/>
    </source>
</evidence>
<dbReference type="PANTHER" id="PTHR42905:SF5">
    <property type="entry name" value="CARBOXYVINYL-CARBOXYPHOSPHONATE PHOSPHORYLMUTASE, CHLOROPLASTIC"/>
    <property type="match status" value="1"/>
</dbReference>
<dbReference type="InterPro" id="IPR018523">
    <property type="entry name" value="Isocitrate_lyase_ph_CS"/>
</dbReference>
<dbReference type="RefSeq" id="WP_058494396.1">
    <property type="nucleotide sequence ID" value="NZ_CAAAIU010000006.1"/>
</dbReference>
<comment type="function">
    <text evidence="11">Involved in the catabolism of short chain fatty acids (SCFA) via the 2-methylcitrate cycle (propionate degradation route). Catalyzes the thermodynamically favored C-C bond cleavage of (2R,3S)-2-methylisocitrate to yield pyruvate and succinate via an alpha-carboxy-carbanion intermediate.</text>
</comment>
<evidence type="ECO:0000313" key="14">
    <source>
        <dbReference type="Proteomes" id="UP000054736"/>
    </source>
</evidence>
<gene>
    <name evidence="13" type="primary">prpB_1</name>
    <name evidence="11" type="synonym">prpB</name>
    <name evidence="13" type="ORF">Ldro_0026</name>
</gene>
<dbReference type="GO" id="GO:0019629">
    <property type="term" value="P:propionate catabolic process, 2-methylcitrate cycle"/>
    <property type="evidence" value="ECO:0007669"/>
    <property type="project" value="UniProtKB-UniRule"/>
</dbReference>
<feature type="binding site" evidence="11">
    <location>
        <position position="186"/>
    </location>
    <ligand>
        <name>substrate</name>
    </ligand>
</feature>
<keyword evidence="5 11" id="KW-0479">Metal-binding</keyword>
<feature type="binding site" evidence="11">
    <location>
        <begin position="208"/>
        <end position="210"/>
    </location>
    <ligand>
        <name>substrate</name>
    </ligand>
</feature>
<comment type="catalytic activity">
    <reaction evidence="1 11 12">
        <text>(2S,3R)-3-hydroxybutane-1,2,3-tricarboxylate = pyruvate + succinate</text>
        <dbReference type="Rhea" id="RHEA:16809"/>
        <dbReference type="ChEBI" id="CHEBI:15361"/>
        <dbReference type="ChEBI" id="CHEBI:30031"/>
        <dbReference type="ChEBI" id="CHEBI:57429"/>
        <dbReference type="EC" id="4.1.3.30"/>
    </reaction>
</comment>
<comment type="cofactor">
    <cofactor evidence="2 11">
        <name>Mg(2+)</name>
        <dbReference type="ChEBI" id="CHEBI:18420"/>
    </cofactor>
</comment>
<evidence type="ECO:0000256" key="8">
    <source>
        <dbReference type="ARBA" id="ARBA00044762"/>
    </source>
</evidence>
<dbReference type="PROSITE" id="PS00161">
    <property type="entry name" value="ISOCITRATE_LYASE"/>
    <property type="match status" value="1"/>
</dbReference>
<sequence length="294" mass="32346">MSHSAGKHFRTLVKDNSPLQVVGTINAYSAMLAESVGCKAIYLSGAGVANASYGLPDLGMTSLTEVLEDAKRITQACSLPLLVDVDTGWGHAFNIARTVKLMECTGVAAIHIEDQVLAKRCGHRPNKAIVSMQEIGDRIKTAVDARTDHDFVIMARTDAYAVEGMSAAIERAQLCVELGADMIFPEAMTTLDEYEEFSRHLDVPILANITEFGKTPLFTREELAKVGVQLVLYPLSAFRAMSYAALSVYKAINEQGTQKNMIDKMQTRNELYEVLGYHDYEKKLDQLMEGEDGQ</sequence>
<comment type="subunit">
    <text evidence="8 11">Homotetramer; dimer of dimers.</text>
</comment>
<evidence type="ECO:0000313" key="13">
    <source>
        <dbReference type="EMBL" id="KTC93676.1"/>
    </source>
</evidence>
<feature type="binding site" evidence="11">
    <location>
        <position position="86"/>
    </location>
    <ligand>
        <name>Mg(2+)</name>
        <dbReference type="ChEBI" id="CHEBI:18420"/>
    </ligand>
</feature>
<evidence type="ECO:0000256" key="12">
    <source>
        <dbReference type="RuleBase" id="RU361121"/>
    </source>
</evidence>
<dbReference type="PANTHER" id="PTHR42905">
    <property type="entry name" value="PHOSPHOENOLPYRUVATE CARBOXYLASE"/>
    <property type="match status" value="1"/>
</dbReference>
<dbReference type="OrthoDB" id="9771433at2"/>
<evidence type="ECO:0000256" key="6">
    <source>
        <dbReference type="ARBA" id="ARBA00022842"/>
    </source>
</evidence>
<accession>A0A0W0TDG7</accession>
<dbReference type="InterPro" id="IPR015813">
    <property type="entry name" value="Pyrv/PenolPyrv_kinase-like_dom"/>
</dbReference>
<evidence type="ECO:0000256" key="11">
    <source>
        <dbReference type="HAMAP-Rule" id="MF_01939"/>
    </source>
</evidence>
<evidence type="ECO:0000256" key="1">
    <source>
        <dbReference type="ARBA" id="ARBA00001050"/>
    </source>
</evidence>
<proteinExistence type="inferred from homology"/>
<comment type="function">
    <text evidence="9">Involved in the catabolism of short chain fatty acids (SCFA) via the 2-methylcitrate cycle I (propionate degradation route). Catalyzes the thermodynamically favored C-C bond cleavage of (2R,3S)-2-methylisocitrate to yield pyruvate and succinate via an alpha-carboxy-carbanion intermediate.</text>
</comment>
<dbReference type="AlphaFoldDB" id="A0A0W0TDG7"/>
<evidence type="ECO:0000256" key="3">
    <source>
        <dbReference type="ARBA" id="ARBA00009282"/>
    </source>
</evidence>
<dbReference type="SUPFAM" id="SSF51621">
    <property type="entry name" value="Phosphoenolpyruvate/pyruvate domain"/>
    <property type="match status" value="1"/>
</dbReference>
<dbReference type="FunFam" id="3.20.20.60:FF:000009">
    <property type="entry name" value="2-methylisocitrate lyase"/>
    <property type="match status" value="1"/>
</dbReference>
<dbReference type="InterPro" id="IPR040442">
    <property type="entry name" value="Pyrv_kinase-like_dom_sf"/>
</dbReference>
<feature type="binding site" evidence="11">
    <location>
        <position position="84"/>
    </location>
    <ligand>
        <name>Mg(2+)</name>
        <dbReference type="ChEBI" id="CHEBI:18420"/>
    </ligand>
</feature>
<dbReference type="NCBIfam" id="TIGR02317">
    <property type="entry name" value="prpB"/>
    <property type="match status" value="1"/>
</dbReference>